<evidence type="ECO:0000313" key="1">
    <source>
        <dbReference type="EMBL" id="AST82366.1"/>
    </source>
</evidence>
<reference evidence="1" key="1">
    <citation type="submission" date="2017-08" db="EMBL/GenBank/DDBJ databases">
        <title>Real-time genomic and epidemiological investigation of a multi-institutional outbreak of KPC-producing Enterobacteriaceae reveals complex transmission dynamics and informs management responses.</title>
        <authorList>
            <person name="Kwong J.C."/>
            <person name="Lane C."/>
            <person name="Romanes F."/>
            <person name="Goncalves da Silva A."/>
            <person name="Easton M."/>
            <person name="Cronin K."/>
            <person name="Waters M.J."/>
            <person name="Tomita T."/>
            <person name="Stevens K."/>
            <person name="Schultz M.B."/>
            <person name="Baines S.L."/>
            <person name="Sherry N.L."/>
            <person name="Carter G."/>
            <person name="Mu A."/>
            <person name="Sait M."/>
            <person name="Ballard S.A."/>
            <person name="Seemann T."/>
            <person name="Stinear T.P."/>
            <person name="Howden B.P."/>
        </authorList>
    </citation>
    <scope>NUCLEOTIDE SEQUENCE</scope>
    <source>
        <strain evidence="1">AUSMDU00008141</strain>
    </source>
</reference>
<dbReference type="EMBL" id="CP022695">
    <property type="protein sequence ID" value="AST82366.1"/>
    <property type="molecule type" value="Genomic_DNA"/>
</dbReference>
<sequence>MKRYLPIAGLLFSVLLPVQCAKATENNLQFSGNLVSEPCKPDPLTNDLTVYFGSVIEKSLYLDTRTSDETFTINLTECDTSISRSVVMTFKGLESDALPGDLAVTGVTGIAIGLKNPDGTPLPINQPAPQLALSDGANSFTFKAYVTGEPTAIQEQSITPGDFTATATFEMAYP</sequence>
<dbReference type="Proteomes" id="UP000215286">
    <property type="component" value="Chromosome"/>
</dbReference>
<evidence type="ECO:0000313" key="2">
    <source>
        <dbReference type="Proteomes" id="UP000215286"/>
    </source>
</evidence>
<proteinExistence type="predicted"/>
<protein>
    <submittedName>
        <fullName evidence="1">Type 1 fimbrial protein</fullName>
    </submittedName>
</protein>
<gene>
    <name evidence="1" type="ORF">CI104_22760</name>
</gene>
<name>A0ACA8DEI1_9ENTR</name>
<keyword evidence="2" id="KW-1185">Reference proteome</keyword>
<organism evidence="1 2">
    <name type="scientific">Citrobacter farmeri</name>
    <dbReference type="NCBI Taxonomy" id="67824"/>
    <lineage>
        <taxon>Bacteria</taxon>
        <taxon>Pseudomonadati</taxon>
        <taxon>Pseudomonadota</taxon>
        <taxon>Gammaproteobacteria</taxon>
        <taxon>Enterobacterales</taxon>
        <taxon>Enterobacteriaceae</taxon>
        <taxon>Citrobacter</taxon>
    </lineage>
</organism>
<accession>A0ACA8DEI1</accession>